<protein>
    <submittedName>
        <fullName evidence="2">Uncharacterized protein</fullName>
    </submittedName>
</protein>
<accession>A0A5J5CBT3</accession>
<evidence type="ECO:0000313" key="2">
    <source>
        <dbReference type="EMBL" id="KAA8578573.1"/>
    </source>
</evidence>
<feature type="non-terminal residue" evidence="2">
    <location>
        <position position="79"/>
    </location>
</feature>
<evidence type="ECO:0000313" key="3">
    <source>
        <dbReference type="Proteomes" id="UP000327493"/>
    </source>
</evidence>
<comment type="caution">
    <text evidence="2">The sequence shown here is derived from an EMBL/GenBank/DDBJ whole genome shotgun (WGS) entry which is preliminary data.</text>
</comment>
<feature type="compositionally biased region" description="Basic and acidic residues" evidence="1">
    <location>
        <begin position="1"/>
        <end position="10"/>
    </location>
</feature>
<dbReference type="EMBL" id="VOFY01000462">
    <property type="protein sequence ID" value="KAA8578573.1"/>
    <property type="molecule type" value="Genomic_DNA"/>
</dbReference>
<reference evidence="2 3" key="1">
    <citation type="submission" date="2019-08" db="EMBL/GenBank/DDBJ databases">
        <title>A chromosome-level genome assembly, high-density linkage maps, and genome scans reveal the genomic architecture of hybrid incompatibilities underlying speciation via character displacement in darters (Percidae: Etheostominae).</title>
        <authorList>
            <person name="Moran R.L."/>
            <person name="Catchen J.M."/>
            <person name="Fuller R.C."/>
        </authorList>
    </citation>
    <scope>NUCLEOTIDE SEQUENCE [LARGE SCALE GENOMIC DNA]</scope>
    <source>
        <strain evidence="2">EspeVRDwgs_2016</strain>
        <tissue evidence="2">Muscle</tissue>
    </source>
</reference>
<evidence type="ECO:0000256" key="1">
    <source>
        <dbReference type="SAM" id="MobiDB-lite"/>
    </source>
</evidence>
<feature type="region of interest" description="Disordered" evidence="1">
    <location>
        <begin position="1"/>
        <end position="79"/>
    </location>
</feature>
<dbReference type="Proteomes" id="UP000327493">
    <property type="component" value="Unassembled WGS sequence"/>
</dbReference>
<sequence length="79" mass="9073">MKGETRDQKHPSNPVYRPRPFSQNKQHGPTGRRNAENMRHQGRRQWETPGPMCRGPGQGRAQKVPWPKSPGHEEGPECH</sequence>
<dbReference type="AlphaFoldDB" id="A0A5J5CBT3"/>
<gene>
    <name evidence="2" type="ORF">FQN60_018666</name>
</gene>
<feature type="compositionally biased region" description="Basic and acidic residues" evidence="1">
    <location>
        <begin position="70"/>
        <end position="79"/>
    </location>
</feature>
<keyword evidence="3" id="KW-1185">Reference proteome</keyword>
<organism evidence="2 3">
    <name type="scientific">Etheostoma spectabile</name>
    <name type="common">orangethroat darter</name>
    <dbReference type="NCBI Taxonomy" id="54343"/>
    <lineage>
        <taxon>Eukaryota</taxon>
        <taxon>Metazoa</taxon>
        <taxon>Chordata</taxon>
        <taxon>Craniata</taxon>
        <taxon>Vertebrata</taxon>
        <taxon>Euteleostomi</taxon>
        <taxon>Actinopterygii</taxon>
        <taxon>Neopterygii</taxon>
        <taxon>Teleostei</taxon>
        <taxon>Neoteleostei</taxon>
        <taxon>Acanthomorphata</taxon>
        <taxon>Eupercaria</taxon>
        <taxon>Perciformes</taxon>
        <taxon>Percoidei</taxon>
        <taxon>Percidae</taxon>
        <taxon>Etheostomatinae</taxon>
        <taxon>Etheostoma</taxon>
    </lineage>
</organism>
<proteinExistence type="predicted"/>
<name>A0A5J5CBT3_9PERO</name>